<dbReference type="Proteomes" id="UP000598297">
    <property type="component" value="Unassembled WGS sequence"/>
</dbReference>
<accession>A0A964UQ94</accession>
<protein>
    <submittedName>
        <fullName evidence="3">Amidohydrolase family protein</fullName>
    </submittedName>
</protein>
<sequence length="120" mass="13307">MREAHVARTQDRYLFPAGKLLEMITIDATTMMGMAHEIGSLEVGKRADVVLIDTAKPHLTPWWMPVHRLMQQATGQDVDTVPVSREVLLAGGVPTRVDIGDVLVRAEETARRHVDRAGLD</sequence>
<name>A0A964UQ94_9ACTN</name>
<evidence type="ECO:0000259" key="2">
    <source>
        <dbReference type="Pfam" id="PF01979"/>
    </source>
</evidence>
<feature type="domain" description="Amidohydrolase-related" evidence="2">
    <location>
        <begin position="8"/>
        <end position="66"/>
    </location>
</feature>
<dbReference type="InterPro" id="IPR011059">
    <property type="entry name" value="Metal-dep_hydrolase_composite"/>
</dbReference>
<dbReference type="GO" id="GO:0016810">
    <property type="term" value="F:hydrolase activity, acting on carbon-nitrogen (but not peptide) bonds"/>
    <property type="evidence" value="ECO:0007669"/>
    <property type="project" value="InterPro"/>
</dbReference>
<dbReference type="Gene3D" id="2.30.40.10">
    <property type="entry name" value="Urease, subunit C, domain 1"/>
    <property type="match status" value="1"/>
</dbReference>
<dbReference type="PANTHER" id="PTHR43794">
    <property type="entry name" value="AMINOHYDROLASE SSNA-RELATED"/>
    <property type="match status" value="1"/>
</dbReference>
<comment type="caution">
    <text evidence="3">The sequence shown here is derived from an EMBL/GenBank/DDBJ whole genome shotgun (WGS) entry which is preliminary data.</text>
</comment>
<organism evidence="3 4">
    <name type="scientific">Streptomyces boluensis</name>
    <dbReference type="NCBI Taxonomy" id="1775135"/>
    <lineage>
        <taxon>Bacteria</taxon>
        <taxon>Bacillati</taxon>
        <taxon>Actinomycetota</taxon>
        <taxon>Actinomycetes</taxon>
        <taxon>Kitasatosporales</taxon>
        <taxon>Streptomycetaceae</taxon>
        <taxon>Streptomyces</taxon>
    </lineage>
</organism>
<proteinExistence type="predicted"/>
<dbReference type="SUPFAM" id="SSF51338">
    <property type="entry name" value="Composite domain of metallo-dependent hydrolases"/>
    <property type="match status" value="1"/>
</dbReference>
<dbReference type="InterPro" id="IPR006680">
    <property type="entry name" value="Amidohydro-rel"/>
</dbReference>
<dbReference type="AlphaFoldDB" id="A0A964UQ94"/>
<gene>
    <name evidence="3" type="ORF">GUY60_18790</name>
</gene>
<dbReference type="InterPro" id="IPR050287">
    <property type="entry name" value="MTA/SAH_deaminase"/>
</dbReference>
<dbReference type="RefSeq" id="WP_161699317.1">
    <property type="nucleotide sequence ID" value="NZ_JAAAHS010000141.1"/>
</dbReference>
<reference evidence="3" key="1">
    <citation type="submission" date="2020-01" db="EMBL/GenBank/DDBJ databases">
        <title>Whole-genome analyses of novel actinobacteria.</title>
        <authorList>
            <person name="Sahin N."/>
        </authorList>
    </citation>
    <scope>NUCLEOTIDE SEQUENCE</scope>
    <source>
        <strain evidence="3">YC537</strain>
    </source>
</reference>
<dbReference type="Gene3D" id="3.20.20.140">
    <property type="entry name" value="Metal-dependent hydrolases"/>
    <property type="match status" value="1"/>
</dbReference>
<dbReference type="Pfam" id="PF01979">
    <property type="entry name" value="Amidohydro_1"/>
    <property type="match status" value="1"/>
</dbReference>
<evidence type="ECO:0000256" key="1">
    <source>
        <dbReference type="ARBA" id="ARBA00022801"/>
    </source>
</evidence>
<keyword evidence="1" id="KW-0378">Hydrolase</keyword>
<dbReference type="OrthoDB" id="3189065at2"/>
<dbReference type="PANTHER" id="PTHR43794:SF11">
    <property type="entry name" value="AMIDOHYDROLASE-RELATED DOMAIN-CONTAINING PROTEIN"/>
    <property type="match status" value="1"/>
</dbReference>
<keyword evidence="4" id="KW-1185">Reference proteome</keyword>
<dbReference type="EMBL" id="JAAAHS010000141">
    <property type="protein sequence ID" value="NBE53433.1"/>
    <property type="molecule type" value="Genomic_DNA"/>
</dbReference>
<evidence type="ECO:0000313" key="4">
    <source>
        <dbReference type="Proteomes" id="UP000598297"/>
    </source>
</evidence>
<evidence type="ECO:0000313" key="3">
    <source>
        <dbReference type="EMBL" id="NBE53433.1"/>
    </source>
</evidence>